<evidence type="ECO:0000256" key="1">
    <source>
        <dbReference type="HAMAP-Rule" id="MF_02214"/>
    </source>
</evidence>
<dbReference type="SUPFAM" id="SSF53623">
    <property type="entry name" value="MurD-like peptide ligases, catalytic domain"/>
    <property type="match status" value="1"/>
</dbReference>
<dbReference type="GO" id="GO:0016881">
    <property type="term" value="F:acid-amino acid ligase activity"/>
    <property type="evidence" value="ECO:0007669"/>
    <property type="project" value="InterPro"/>
</dbReference>
<keyword evidence="1" id="KW-0547">Nucleotide-binding</keyword>
<organism evidence="4">
    <name type="scientific">uncultured Thermomicrobiales bacterium</name>
    <dbReference type="NCBI Taxonomy" id="1645740"/>
    <lineage>
        <taxon>Bacteria</taxon>
        <taxon>Pseudomonadati</taxon>
        <taxon>Thermomicrobiota</taxon>
        <taxon>Thermomicrobia</taxon>
        <taxon>Thermomicrobiales</taxon>
        <taxon>environmental samples</taxon>
    </lineage>
</organism>
<proteinExistence type="inferred from homology"/>
<dbReference type="AlphaFoldDB" id="A0A6J4UHD5"/>
<dbReference type="Pfam" id="PF08353">
    <property type="entry name" value="MurT_C"/>
    <property type="match status" value="1"/>
</dbReference>
<dbReference type="GO" id="GO:0008270">
    <property type="term" value="F:zinc ion binding"/>
    <property type="evidence" value="ECO:0007669"/>
    <property type="project" value="UniProtKB-UniRule"/>
</dbReference>
<dbReference type="GO" id="GO:0016740">
    <property type="term" value="F:transferase activity"/>
    <property type="evidence" value="ECO:0007669"/>
    <property type="project" value="UniProtKB-KW"/>
</dbReference>
<dbReference type="InterPro" id="IPR013564">
    <property type="entry name" value="MurT_C"/>
</dbReference>
<dbReference type="EC" id="6.3.5.13" evidence="1"/>
<comment type="catalytic activity">
    <reaction evidence="1">
        <text>beta-D-GlcNAc-(1-&gt;4)-Mur2Ac(oyl-L-Ala-gamma-D-Glu-L-Lys-D-Ala-D-Ala)-di-trans,octa-cis-undecaprenyl diphosphate + ATP = beta-D-GlcNAc-(1-&gt;4)-Mur2Ac(oyl-L-Ala-gamma-D-O-P-Glu-L-Lys-D-Ala-D-Ala)-di-trans,octa-cis-undecaprenyl diphosphate + ADP</text>
        <dbReference type="Rhea" id="RHEA:59488"/>
        <dbReference type="ChEBI" id="CHEBI:30616"/>
        <dbReference type="ChEBI" id="CHEBI:60033"/>
        <dbReference type="ChEBI" id="CHEBI:143132"/>
        <dbReference type="ChEBI" id="CHEBI:456216"/>
    </reaction>
</comment>
<dbReference type="UniPathway" id="UPA00219"/>
<comment type="subunit">
    <text evidence="1">Forms a heterodimer with GatD.</text>
</comment>
<feature type="binding site" evidence="1">
    <location>
        <position position="224"/>
    </location>
    <ligand>
        <name>Zn(2+)</name>
        <dbReference type="ChEBI" id="CHEBI:29105"/>
    </ligand>
</feature>
<comment type="catalytic activity">
    <reaction evidence="1">
        <text>beta-D-GlcNAc-(1-&gt;4)-Mur2Ac(oyl-L-Ala-gamma-D-Glu-L-Lys-D-Ala-D-Ala)-di-trans,octa-cis-undecaprenyl diphosphate + L-glutamine + ATP + H2O = beta-D-GlcNAc-(1-&gt;4)-Mur2Ac(oyl-L-Ala-D-isoglutaminyl-L-Lys-D-Ala-D-Ala)-di-trans,octa-cis-undecaprenyl diphosphate + L-glutamate + ADP + phosphate + H(+)</text>
        <dbReference type="Rhea" id="RHEA:57928"/>
        <dbReference type="ChEBI" id="CHEBI:15377"/>
        <dbReference type="ChEBI" id="CHEBI:15378"/>
        <dbReference type="ChEBI" id="CHEBI:29985"/>
        <dbReference type="ChEBI" id="CHEBI:30616"/>
        <dbReference type="ChEBI" id="CHEBI:43474"/>
        <dbReference type="ChEBI" id="CHEBI:58359"/>
        <dbReference type="ChEBI" id="CHEBI:60033"/>
        <dbReference type="ChEBI" id="CHEBI:62233"/>
        <dbReference type="ChEBI" id="CHEBI:456216"/>
        <dbReference type="EC" id="6.3.5.13"/>
    </reaction>
</comment>
<feature type="domain" description="Mur ligase central" evidence="2">
    <location>
        <begin position="65"/>
        <end position="205"/>
    </location>
</feature>
<keyword evidence="1" id="KW-0067">ATP-binding</keyword>
<keyword evidence="1" id="KW-0961">Cell wall biogenesis/degradation</keyword>
<comment type="pathway">
    <text evidence="1">Cell wall biogenesis; peptidoglycan biosynthesis.</text>
</comment>
<evidence type="ECO:0000259" key="2">
    <source>
        <dbReference type="Pfam" id="PF08245"/>
    </source>
</evidence>
<protein>
    <recommendedName>
        <fullName evidence="1">Lipid II isoglutaminyl synthase (glutamine-hydrolyzing) subunit MurT</fullName>
        <ecNumber evidence="1">6.3.5.13</ecNumber>
    </recommendedName>
</protein>
<dbReference type="InterPro" id="IPR013221">
    <property type="entry name" value="Mur_ligase_cen"/>
</dbReference>
<reference evidence="4" key="1">
    <citation type="submission" date="2020-02" db="EMBL/GenBank/DDBJ databases">
        <authorList>
            <person name="Meier V. D."/>
        </authorList>
    </citation>
    <scope>NUCLEOTIDE SEQUENCE</scope>
    <source>
        <strain evidence="4">AVDCRST_MAG59</strain>
    </source>
</reference>
<comment type="similarity">
    <text evidence="1">Belongs to the MurCDEF family. MurT subfamily.</text>
</comment>
<dbReference type="InterPro" id="IPR036565">
    <property type="entry name" value="Mur-like_cat_sf"/>
</dbReference>
<dbReference type="PANTHER" id="PTHR23135:SF7">
    <property type="entry name" value="LIPID II ISOGLUTAMINYL SYNTHASE (GLUTAMINE-HYDROLYZING) SUBUNIT MURT"/>
    <property type="match status" value="1"/>
</dbReference>
<dbReference type="GO" id="GO:0005524">
    <property type="term" value="F:ATP binding"/>
    <property type="evidence" value="ECO:0007669"/>
    <property type="project" value="UniProtKB-UniRule"/>
</dbReference>
<feature type="active site" evidence="1">
    <location>
        <position position="385"/>
    </location>
</feature>
<comment type="function">
    <text evidence="1">The lipid II isoglutaminyl synthase complex catalyzes the formation of alpha-D-isoglutamine in the cell wall lipid II stem peptide. The MurT subunit catalyzes the ATP-dependent amidation of D-glutamate residue of lipid II, converting it to an isoglutamine residue.</text>
</comment>
<gene>
    <name evidence="1" type="primary">murT</name>
    <name evidence="4" type="ORF">AVDCRST_MAG59-1621</name>
</gene>
<dbReference type="GO" id="GO:0140282">
    <property type="term" value="F:carbon-nitrogen ligase activity on lipid II"/>
    <property type="evidence" value="ECO:0007669"/>
    <property type="project" value="UniProtKB-UniRule"/>
</dbReference>
<dbReference type="EMBL" id="CADCWF010000100">
    <property type="protein sequence ID" value="CAA9549527.1"/>
    <property type="molecule type" value="Genomic_DNA"/>
</dbReference>
<dbReference type="GO" id="GO:0009252">
    <property type="term" value="P:peptidoglycan biosynthetic process"/>
    <property type="evidence" value="ECO:0007669"/>
    <property type="project" value="UniProtKB-UniRule"/>
</dbReference>
<dbReference type="PANTHER" id="PTHR23135">
    <property type="entry name" value="MUR LIGASE FAMILY MEMBER"/>
    <property type="match status" value="1"/>
</dbReference>
<accession>A0A6J4UHD5</accession>
<evidence type="ECO:0000313" key="4">
    <source>
        <dbReference type="EMBL" id="CAA9549527.1"/>
    </source>
</evidence>
<dbReference type="HAMAP" id="MF_02214">
    <property type="entry name" value="Lipid_II_synth_MurT"/>
    <property type="match status" value="1"/>
</dbReference>
<keyword evidence="1" id="KW-0573">Peptidoglycan synthesis</keyword>
<keyword evidence="1 4" id="KW-0436">Ligase</keyword>
<keyword evidence="1" id="KW-0133">Cell shape</keyword>
<feature type="domain" description="Lipid II isoglutaminyl synthase (glutamine-hydrolyzing) subunit MurT C-terminal" evidence="3">
    <location>
        <begin position="347"/>
        <end position="461"/>
    </location>
</feature>
<keyword evidence="1" id="KW-0479">Metal-binding</keyword>
<evidence type="ECO:0000259" key="3">
    <source>
        <dbReference type="Pfam" id="PF08353"/>
    </source>
</evidence>
<dbReference type="InterPro" id="IPR043703">
    <property type="entry name" value="Lipid_II_synth_MurT"/>
</dbReference>
<name>A0A6J4UHD5_9BACT</name>
<comment type="catalytic activity">
    <reaction evidence="1">
        <text>beta-D-GlcNAc-(1-&gt;4)-Mur2Ac(oyl-L-Ala-gamma-D-O-P-Glu-L-Lys-D-Ala-D-Ala)-di-trans,octa-cis-undecaprenyl diphosphate + NH4(+) = beta-D-GlcNAc-(1-&gt;4)-Mur2Ac(oyl-L-Ala-D-isoglutaminyl-L-Lys-D-Ala-D-Ala)-di-trans,octa-cis-undecaprenyl diphosphate + phosphate + H(+)</text>
        <dbReference type="Rhea" id="RHEA:57932"/>
        <dbReference type="ChEBI" id="CHEBI:15378"/>
        <dbReference type="ChEBI" id="CHEBI:28938"/>
        <dbReference type="ChEBI" id="CHEBI:43474"/>
        <dbReference type="ChEBI" id="CHEBI:62233"/>
        <dbReference type="ChEBI" id="CHEBI:143132"/>
    </reaction>
</comment>
<feature type="binding site" evidence="1">
    <location>
        <position position="227"/>
    </location>
    <ligand>
        <name>Zn(2+)</name>
        <dbReference type="ChEBI" id="CHEBI:29105"/>
    </ligand>
</feature>
<feature type="binding site" evidence="1">
    <location>
        <position position="249"/>
    </location>
    <ligand>
        <name>Zn(2+)</name>
        <dbReference type="ChEBI" id="CHEBI:29105"/>
    </ligand>
</feature>
<feature type="binding site" evidence="1">
    <location>
        <position position="246"/>
    </location>
    <ligand>
        <name>Zn(2+)</name>
        <dbReference type="ChEBI" id="CHEBI:29105"/>
    </ligand>
</feature>
<dbReference type="GO" id="GO:0071555">
    <property type="term" value="P:cell wall organization"/>
    <property type="evidence" value="ECO:0007669"/>
    <property type="project" value="UniProtKB-KW"/>
</dbReference>
<sequence length="480" mass="50754">MAPRPATRPDLRLGAALVAAKVTGVAIRRLGRGGGTAAPGLVADRIDPDLLGKIAGRLPRGAIVVAGTNGKTTVARMVADVLEAAGLAVAHNRSGSNMVRGVASALAERSSLGGDPLADAGVIEGDEAALPEIVRQVQPRVLLLNNLFRDQLDRYGELATVANRWRAALTSLGSDTVVVVNADDPTLAAITGRISARRLCFGLDESDPRLRLPSLPHAVDATVCGRCGHDLAYDALYSAHLGAWRCPACGNARPRLDVVGREIVLDGVEALRLAVDVSPPAETARRLDLAIAVPGLYNAYNAVAAVAAATAFGVPDDVVIAALGRFRSAFGRIERVVYRDRTLVMALVKNPVGFNEMLRMLTTATDGLTVPTLIAINDLFADGRDVSWLWDVDFELLADGTAPLFTSGIRGPDMANRLKYAGVASERIRPLPTDLATGLDAFVDALPAGETSYLLPTYTAMLELRRVLAARGAVEAFWRQ</sequence>
<dbReference type="Pfam" id="PF08245">
    <property type="entry name" value="Mur_ligase_M"/>
    <property type="match status" value="1"/>
</dbReference>
<keyword evidence="4" id="KW-0808">Transferase</keyword>
<keyword evidence="1" id="KW-0862">Zinc</keyword>
<dbReference type="Gene3D" id="3.40.1190.10">
    <property type="entry name" value="Mur-like, catalytic domain"/>
    <property type="match status" value="1"/>
</dbReference>
<dbReference type="GO" id="GO:0008360">
    <property type="term" value="P:regulation of cell shape"/>
    <property type="evidence" value="ECO:0007669"/>
    <property type="project" value="UniProtKB-KW"/>
</dbReference>